<dbReference type="GO" id="GO:0006629">
    <property type="term" value="P:lipid metabolic process"/>
    <property type="evidence" value="ECO:0007669"/>
    <property type="project" value="InterPro"/>
</dbReference>
<dbReference type="InterPro" id="IPR030395">
    <property type="entry name" value="GP_PDE_dom"/>
</dbReference>
<dbReference type="SUPFAM" id="SSF51695">
    <property type="entry name" value="PLC-like phosphodiesterases"/>
    <property type="match status" value="1"/>
</dbReference>
<dbReference type="Pfam" id="PF03009">
    <property type="entry name" value="GDPD"/>
    <property type="match status" value="1"/>
</dbReference>
<dbReference type="EMBL" id="PYAV01000006">
    <property type="protein sequence ID" value="PSL45843.1"/>
    <property type="molecule type" value="Genomic_DNA"/>
</dbReference>
<feature type="region of interest" description="Disordered" evidence="1">
    <location>
        <begin position="20"/>
        <end position="87"/>
    </location>
</feature>
<dbReference type="PANTHER" id="PTHR46211:SF7">
    <property type="entry name" value="GLYCEROPHOSPHODIESTER PHOSPHODIESTERASE"/>
    <property type="match status" value="1"/>
</dbReference>
<evidence type="ECO:0000259" key="2">
    <source>
        <dbReference type="PROSITE" id="PS51704"/>
    </source>
</evidence>
<feature type="compositionally biased region" description="Acidic residues" evidence="1">
    <location>
        <begin position="22"/>
        <end position="86"/>
    </location>
</feature>
<organism evidence="3 4">
    <name type="scientific">Salsuginibacillus halophilus</name>
    <dbReference type="NCBI Taxonomy" id="517424"/>
    <lineage>
        <taxon>Bacteria</taxon>
        <taxon>Bacillati</taxon>
        <taxon>Bacillota</taxon>
        <taxon>Bacilli</taxon>
        <taxon>Bacillales</taxon>
        <taxon>Bacillaceae</taxon>
        <taxon>Salsuginibacillus</taxon>
    </lineage>
</organism>
<comment type="caution">
    <text evidence="3">The sequence shown here is derived from an EMBL/GenBank/DDBJ whole genome shotgun (WGS) entry which is preliminary data.</text>
</comment>
<protein>
    <submittedName>
        <fullName evidence="3">Glycerophosphoryl diester phosphodiesterase</fullName>
    </submittedName>
</protein>
<proteinExistence type="predicted"/>
<dbReference type="Gene3D" id="3.20.20.190">
    <property type="entry name" value="Phosphatidylinositol (PI) phosphodiesterase"/>
    <property type="match status" value="1"/>
</dbReference>
<dbReference type="PANTHER" id="PTHR46211">
    <property type="entry name" value="GLYCEROPHOSPHORYL DIESTER PHOSPHODIESTERASE"/>
    <property type="match status" value="1"/>
</dbReference>
<sequence length="361" mass="40764">MKKWTKLFGIVALTGVITACGDTEEEVDEAGDDDSNDVEETEGMDDDDTETEDDAGGEDEDDEVDADEEDDDDEDAEAAEGADDDVLNIAHRGASGHAPEQTMPAIEKAADMDVDWIEMDIQMTADDELVAFHDVEVDRTTDAEGDLKDFTLEELQEMDAGSWFNEEHPDYADEAFEGESIVTLEEVIEALGTDENYYIETKDAHLYDGIEEAMVELVEEHNLIEEDSVIIQSFEQDSLHKVQELNDEIPLVQLLWWEVEEDEEGELVMDEWLDVTAAPDEMTEEDFAEIHDYAIGIGPHLEYYDGTEVIDEDFVSTAQDNDLDVHIYTINDEETMERLVDWSVDGIFTDYPDRLNDVLGR</sequence>
<dbReference type="GO" id="GO:0008081">
    <property type="term" value="F:phosphoric diester hydrolase activity"/>
    <property type="evidence" value="ECO:0007669"/>
    <property type="project" value="InterPro"/>
</dbReference>
<gene>
    <name evidence="3" type="ORF">B0H94_10698</name>
</gene>
<dbReference type="RefSeq" id="WP_106588517.1">
    <property type="nucleotide sequence ID" value="NZ_PYAV01000006.1"/>
</dbReference>
<keyword evidence="4" id="KW-1185">Reference proteome</keyword>
<dbReference type="InterPro" id="IPR017946">
    <property type="entry name" value="PLC-like_Pdiesterase_TIM-brl"/>
</dbReference>
<name>A0A2P8HI00_9BACI</name>
<evidence type="ECO:0000313" key="4">
    <source>
        <dbReference type="Proteomes" id="UP000242310"/>
    </source>
</evidence>
<feature type="domain" description="GP-PDE" evidence="2">
    <location>
        <begin position="86"/>
        <end position="359"/>
    </location>
</feature>
<dbReference type="PROSITE" id="PS51257">
    <property type="entry name" value="PROKAR_LIPOPROTEIN"/>
    <property type="match status" value="1"/>
</dbReference>
<reference evidence="3 4" key="1">
    <citation type="submission" date="2018-03" db="EMBL/GenBank/DDBJ databases">
        <title>Genomic Encyclopedia of Type Strains, Phase III (KMG-III): the genomes of soil and plant-associated and newly described type strains.</title>
        <authorList>
            <person name="Whitman W."/>
        </authorList>
    </citation>
    <scope>NUCLEOTIDE SEQUENCE [LARGE SCALE GENOMIC DNA]</scope>
    <source>
        <strain evidence="3 4">CGMCC 1.07653</strain>
    </source>
</reference>
<dbReference type="PROSITE" id="PS51704">
    <property type="entry name" value="GP_PDE"/>
    <property type="match status" value="1"/>
</dbReference>
<dbReference type="AlphaFoldDB" id="A0A2P8HI00"/>
<evidence type="ECO:0000256" key="1">
    <source>
        <dbReference type="SAM" id="MobiDB-lite"/>
    </source>
</evidence>
<dbReference type="OrthoDB" id="384721at2"/>
<evidence type="ECO:0000313" key="3">
    <source>
        <dbReference type="EMBL" id="PSL45843.1"/>
    </source>
</evidence>
<dbReference type="Proteomes" id="UP000242310">
    <property type="component" value="Unassembled WGS sequence"/>
</dbReference>
<accession>A0A2P8HI00</accession>